<feature type="region of interest" description="Disordered" evidence="1">
    <location>
        <begin position="31"/>
        <end position="52"/>
    </location>
</feature>
<evidence type="ECO:0000313" key="3">
    <source>
        <dbReference type="Proteomes" id="UP001266305"/>
    </source>
</evidence>
<sequence length="52" mass="5550">QLCLHVLDANLGKTLPWPGLLCTKPVTTGQALPMQGLQPQNQNLQSPKATEG</sequence>
<protein>
    <submittedName>
        <fullName evidence="2">Uncharacterized protein</fullName>
    </submittedName>
</protein>
<accession>A0ABQ9UQ17</accession>
<keyword evidence="3" id="KW-1185">Reference proteome</keyword>
<feature type="non-terminal residue" evidence="2">
    <location>
        <position position="1"/>
    </location>
</feature>
<evidence type="ECO:0000313" key="2">
    <source>
        <dbReference type="EMBL" id="KAK2099168.1"/>
    </source>
</evidence>
<comment type="caution">
    <text evidence="2">The sequence shown here is derived from an EMBL/GenBank/DDBJ whole genome shotgun (WGS) entry which is preliminary data.</text>
</comment>
<gene>
    <name evidence="2" type="ORF">P7K49_024619</name>
</gene>
<dbReference type="Proteomes" id="UP001266305">
    <property type="component" value="Unassembled WGS sequence"/>
</dbReference>
<feature type="compositionally biased region" description="Polar residues" evidence="1">
    <location>
        <begin position="37"/>
        <end position="52"/>
    </location>
</feature>
<dbReference type="EMBL" id="JASSZA010000011">
    <property type="protein sequence ID" value="KAK2099168.1"/>
    <property type="molecule type" value="Genomic_DNA"/>
</dbReference>
<proteinExistence type="predicted"/>
<evidence type="ECO:0000256" key="1">
    <source>
        <dbReference type="SAM" id="MobiDB-lite"/>
    </source>
</evidence>
<organism evidence="2 3">
    <name type="scientific">Saguinus oedipus</name>
    <name type="common">Cotton-top tamarin</name>
    <name type="synonym">Oedipomidas oedipus</name>
    <dbReference type="NCBI Taxonomy" id="9490"/>
    <lineage>
        <taxon>Eukaryota</taxon>
        <taxon>Metazoa</taxon>
        <taxon>Chordata</taxon>
        <taxon>Craniata</taxon>
        <taxon>Vertebrata</taxon>
        <taxon>Euteleostomi</taxon>
        <taxon>Mammalia</taxon>
        <taxon>Eutheria</taxon>
        <taxon>Euarchontoglires</taxon>
        <taxon>Primates</taxon>
        <taxon>Haplorrhini</taxon>
        <taxon>Platyrrhini</taxon>
        <taxon>Cebidae</taxon>
        <taxon>Callitrichinae</taxon>
        <taxon>Saguinus</taxon>
    </lineage>
</organism>
<name>A0ABQ9UQ17_SAGOE</name>
<reference evidence="2 3" key="1">
    <citation type="submission" date="2023-05" db="EMBL/GenBank/DDBJ databases">
        <title>B98-5 Cell Line De Novo Hybrid Assembly: An Optical Mapping Approach.</title>
        <authorList>
            <person name="Kananen K."/>
            <person name="Auerbach J.A."/>
            <person name="Kautto E."/>
            <person name="Blachly J.S."/>
        </authorList>
    </citation>
    <scope>NUCLEOTIDE SEQUENCE [LARGE SCALE GENOMIC DNA]</scope>
    <source>
        <strain evidence="2">B95-8</strain>
        <tissue evidence="2">Cell line</tissue>
    </source>
</reference>